<dbReference type="SUPFAM" id="SSF48403">
    <property type="entry name" value="Ankyrin repeat"/>
    <property type="match status" value="1"/>
</dbReference>
<dbReference type="SMR" id="A0A3L5TVI1"/>
<name>A0A3L5TVI1_MYTGA</name>
<evidence type="ECO:0000313" key="3">
    <source>
        <dbReference type="Proteomes" id="UP000266721"/>
    </source>
</evidence>
<dbReference type="InterPro" id="IPR002110">
    <property type="entry name" value="Ankyrin_rpt"/>
</dbReference>
<gene>
    <name evidence="2" type="ORF">AM593_00505</name>
</gene>
<keyword evidence="3" id="KW-1185">Reference proteome</keyword>
<dbReference type="Gene3D" id="1.25.40.20">
    <property type="entry name" value="Ankyrin repeat-containing domain"/>
    <property type="match status" value="1"/>
</dbReference>
<protein>
    <submittedName>
        <fullName evidence="2">Uncharacterized protein</fullName>
    </submittedName>
</protein>
<feature type="repeat" description="ANK" evidence="1">
    <location>
        <begin position="14"/>
        <end position="36"/>
    </location>
</feature>
<dbReference type="PROSITE" id="PS50297">
    <property type="entry name" value="ANK_REP_REGION"/>
    <property type="match status" value="1"/>
</dbReference>
<feature type="non-terminal residue" evidence="2">
    <location>
        <position position="69"/>
    </location>
</feature>
<feature type="non-terminal residue" evidence="2">
    <location>
        <position position="1"/>
    </location>
</feature>
<dbReference type="AlphaFoldDB" id="A0A3L5TVI1"/>
<keyword evidence="1" id="KW-0040">ANK repeat</keyword>
<proteinExistence type="predicted"/>
<reference evidence="2 3" key="1">
    <citation type="journal article" date="2016" name="PLoS ONE">
        <title>A First Insight into the Genome of the Filter-Feeder Mussel Mytilus galloprovincialis.</title>
        <authorList>
            <person name="Murgarella M."/>
            <person name="Puiu D."/>
            <person name="Novoa B."/>
            <person name="Figueras A."/>
            <person name="Posada D."/>
            <person name="Canchaya C."/>
        </authorList>
    </citation>
    <scope>NUCLEOTIDE SEQUENCE [LARGE SCALE GENOMIC DNA]</scope>
    <source>
        <tissue evidence="2">Muscle</tissue>
    </source>
</reference>
<comment type="caution">
    <text evidence="2">The sequence shown here is derived from an EMBL/GenBank/DDBJ whole genome shotgun (WGS) entry which is preliminary data.</text>
</comment>
<sequence>LHNKKVNMNLRDYDGRTALHLAAAENQLEAVKFLVNEANPSTSSQTIFLVMDAASKGQLHNLKDRYINT</sequence>
<evidence type="ECO:0000256" key="1">
    <source>
        <dbReference type="PROSITE-ProRule" id="PRU00023"/>
    </source>
</evidence>
<dbReference type="Pfam" id="PF12796">
    <property type="entry name" value="Ank_2"/>
    <property type="match status" value="1"/>
</dbReference>
<dbReference type="EMBL" id="KV582427">
    <property type="protein sequence ID" value="OPL33550.1"/>
    <property type="molecule type" value="Genomic_DNA"/>
</dbReference>
<evidence type="ECO:0000313" key="2">
    <source>
        <dbReference type="EMBL" id="OPL33550.1"/>
    </source>
</evidence>
<dbReference type="InterPro" id="IPR036770">
    <property type="entry name" value="Ankyrin_rpt-contain_sf"/>
</dbReference>
<organism evidence="2 3">
    <name type="scientific">Mytilus galloprovincialis</name>
    <name type="common">Mediterranean mussel</name>
    <dbReference type="NCBI Taxonomy" id="29158"/>
    <lineage>
        <taxon>Eukaryota</taxon>
        <taxon>Metazoa</taxon>
        <taxon>Spiralia</taxon>
        <taxon>Lophotrochozoa</taxon>
        <taxon>Mollusca</taxon>
        <taxon>Bivalvia</taxon>
        <taxon>Autobranchia</taxon>
        <taxon>Pteriomorphia</taxon>
        <taxon>Mytilida</taxon>
        <taxon>Mytiloidea</taxon>
        <taxon>Mytilidae</taxon>
        <taxon>Mytilinae</taxon>
        <taxon>Mytilus</taxon>
    </lineage>
</organism>
<dbReference type="PROSITE" id="PS50088">
    <property type="entry name" value="ANK_REPEAT"/>
    <property type="match status" value="1"/>
</dbReference>
<accession>A0A3L5TVI1</accession>
<dbReference type="SMART" id="SM00248">
    <property type="entry name" value="ANK"/>
    <property type="match status" value="1"/>
</dbReference>
<dbReference type="Proteomes" id="UP000266721">
    <property type="component" value="Unassembled WGS sequence"/>
</dbReference>